<dbReference type="SUPFAM" id="SSF53756">
    <property type="entry name" value="UDP-Glycosyltransferase/glycogen phosphorylase"/>
    <property type="match status" value="1"/>
</dbReference>
<dbReference type="Gene3D" id="3.40.50.2000">
    <property type="entry name" value="Glycogen Phosphorylase B"/>
    <property type="match status" value="2"/>
</dbReference>
<name>A0A1G1V5J6_9BACT</name>
<evidence type="ECO:0000259" key="2">
    <source>
        <dbReference type="Pfam" id="PF13439"/>
    </source>
</evidence>
<accession>A0A1G1V5J6</accession>
<feature type="domain" description="Glycosyl transferase family 1" evidence="1">
    <location>
        <begin position="209"/>
        <end position="352"/>
    </location>
</feature>
<reference evidence="3 4" key="1">
    <citation type="journal article" date="2016" name="Nat. Commun.">
        <title>Thousands of microbial genomes shed light on interconnected biogeochemical processes in an aquifer system.</title>
        <authorList>
            <person name="Anantharaman K."/>
            <person name="Brown C.T."/>
            <person name="Hug L.A."/>
            <person name="Sharon I."/>
            <person name="Castelle C.J."/>
            <person name="Probst A.J."/>
            <person name="Thomas B.C."/>
            <person name="Singh A."/>
            <person name="Wilkins M.J."/>
            <person name="Karaoz U."/>
            <person name="Brodie E.L."/>
            <person name="Williams K.H."/>
            <person name="Hubbard S.S."/>
            <person name="Banfield J.F."/>
        </authorList>
    </citation>
    <scope>NUCLEOTIDE SEQUENCE [LARGE SCALE GENOMIC DNA]</scope>
</reference>
<dbReference type="InterPro" id="IPR050194">
    <property type="entry name" value="Glycosyltransferase_grp1"/>
</dbReference>
<evidence type="ECO:0000313" key="3">
    <source>
        <dbReference type="EMBL" id="OGY10646.1"/>
    </source>
</evidence>
<evidence type="ECO:0000313" key="4">
    <source>
        <dbReference type="Proteomes" id="UP000178272"/>
    </source>
</evidence>
<dbReference type="PANTHER" id="PTHR45947">
    <property type="entry name" value="SULFOQUINOVOSYL TRANSFERASE SQD2"/>
    <property type="match status" value="1"/>
</dbReference>
<dbReference type="STRING" id="1797517.A3F61_01115"/>
<feature type="domain" description="Glycosyltransferase subfamily 4-like N-terminal" evidence="2">
    <location>
        <begin position="13"/>
        <end position="186"/>
    </location>
</feature>
<evidence type="ECO:0000259" key="1">
    <source>
        <dbReference type="Pfam" id="PF00534"/>
    </source>
</evidence>
<dbReference type="EMBL" id="MHCA01000052">
    <property type="protein sequence ID" value="OGY10646.1"/>
    <property type="molecule type" value="Genomic_DNA"/>
</dbReference>
<organism evidence="3 4">
    <name type="scientific">Candidatus Blackburnbacteria bacterium RIFCSPHIGHO2_12_FULL_41_13b</name>
    <dbReference type="NCBI Taxonomy" id="1797517"/>
    <lineage>
        <taxon>Bacteria</taxon>
        <taxon>Candidatus Blackburniibacteriota</taxon>
    </lineage>
</organism>
<dbReference type="InterPro" id="IPR028098">
    <property type="entry name" value="Glyco_trans_4-like_N"/>
</dbReference>
<dbReference type="InterPro" id="IPR001296">
    <property type="entry name" value="Glyco_trans_1"/>
</dbReference>
<protein>
    <recommendedName>
        <fullName evidence="5">Glycosyl transferase family 1 domain-containing protein</fullName>
    </recommendedName>
</protein>
<gene>
    <name evidence="3" type="ORF">A3F61_01115</name>
</gene>
<dbReference type="Pfam" id="PF00534">
    <property type="entry name" value="Glycos_transf_1"/>
    <property type="match status" value="1"/>
</dbReference>
<comment type="caution">
    <text evidence="3">The sequence shown here is derived from an EMBL/GenBank/DDBJ whole genome shotgun (WGS) entry which is preliminary data.</text>
</comment>
<sequence>MKVALVYDRVNKWGGAERVLLALHELFPEAPLYTSVFNSNTAPWTRVFRQIYSSFLQKVPGAAKRHELFPFLMPIAFETFDFSNYQLVISVTSEAAKGIITCPGTYHLCYLLTPTRYLWSGYDEYFNNSLKRFASRPIVSYLRSWDLMASHRPDKIISISQEVAKRTREYYGIKSDVIYPPVNTDRYSKKITNWRVKSKLEKNGIAWGQYFLVVGRLVSYKKTDLVIEAFNQLKRPLVVIGIGSEQKKLQNKAGKNIYFTGAVTEQDLSFYYQGAKALIFPQSEDFGIVAVEAQAAGKPVIAYRAGGALETVVENKTGIFFDSQTVNSLKGALMSFDPANFKREDCIANAQRFTKEKFLMDFGKLTKDLIAL</sequence>
<dbReference type="PANTHER" id="PTHR45947:SF3">
    <property type="entry name" value="SULFOQUINOVOSYL TRANSFERASE SQD2"/>
    <property type="match status" value="1"/>
</dbReference>
<dbReference type="Pfam" id="PF13439">
    <property type="entry name" value="Glyco_transf_4"/>
    <property type="match status" value="1"/>
</dbReference>
<dbReference type="AlphaFoldDB" id="A0A1G1V5J6"/>
<evidence type="ECO:0008006" key="5">
    <source>
        <dbReference type="Google" id="ProtNLM"/>
    </source>
</evidence>
<dbReference type="GO" id="GO:0016757">
    <property type="term" value="F:glycosyltransferase activity"/>
    <property type="evidence" value="ECO:0007669"/>
    <property type="project" value="InterPro"/>
</dbReference>
<proteinExistence type="predicted"/>
<dbReference type="Proteomes" id="UP000178272">
    <property type="component" value="Unassembled WGS sequence"/>
</dbReference>